<sequence length="323" mass="36448">MWRSIRYSADIHYTWVGPPDTSGEDRDIAGPIKMRVQLKNGYTIAYQMYFWCLDAHVAAFKRKFAARGRTDITVRGMEAFLAASKGTLYQLWYWYGARETDLLRRVTPIIAAAARHDSSVRERVNAKNVWGFFALYTWGGYHFDTGIEPDPDRPLNLSYFKSFKVPAALGTGAGGLTLFHAAQTRVAGLDNFCSAVPGTSETLKSFDERAAVGKPMGAQHIDVWALYSERYDTRAMRALYWYCCVWEKLEELRRREGNNSEPYKAACRSAIIDALYTTLAHGEKGACLGAILRTCLWDAGRDISTGKIAELGILKKYYGSHRK</sequence>
<dbReference type="OrthoDB" id="5516456at2"/>
<accession>A0A3A8PMT8</accession>
<protein>
    <submittedName>
        <fullName evidence="1">Uncharacterized protein</fullName>
    </submittedName>
</protein>
<gene>
    <name evidence="1" type="ORF">D7W81_31105</name>
</gene>
<dbReference type="Proteomes" id="UP000267003">
    <property type="component" value="Unassembled WGS sequence"/>
</dbReference>
<keyword evidence="2" id="KW-1185">Reference proteome</keyword>
<organism evidence="1 2">
    <name type="scientific">Corallococcus aberystwythensis</name>
    <dbReference type="NCBI Taxonomy" id="2316722"/>
    <lineage>
        <taxon>Bacteria</taxon>
        <taxon>Pseudomonadati</taxon>
        <taxon>Myxococcota</taxon>
        <taxon>Myxococcia</taxon>
        <taxon>Myxococcales</taxon>
        <taxon>Cystobacterineae</taxon>
        <taxon>Myxococcaceae</taxon>
        <taxon>Corallococcus</taxon>
    </lineage>
</organism>
<comment type="caution">
    <text evidence="1">The sequence shown here is derived from an EMBL/GenBank/DDBJ whole genome shotgun (WGS) entry which is preliminary data.</text>
</comment>
<evidence type="ECO:0000313" key="2">
    <source>
        <dbReference type="Proteomes" id="UP000267003"/>
    </source>
</evidence>
<dbReference type="RefSeq" id="WP_120559035.1">
    <property type="nucleotide sequence ID" value="NZ_RAWK01000237.1"/>
</dbReference>
<proteinExistence type="predicted"/>
<reference evidence="2" key="1">
    <citation type="submission" date="2018-09" db="EMBL/GenBank/DDBJ databases">
        <authorList>
            <person name="Livingstone P.G."/>
            <person name="Whitworth D.E."/>
        </authorList>
    </citation>
    <scope>NUCLEOTIDE SEQUENCE [LARGE SCALE GENOMIC DNA]</scope>
    <source>
        <strain evidence="2">AB050A</strain>
    </source>
</reference>
<dbReference type="AlphaFoldDB" id="A0A3A8PMT8"/>
<name>A0A3A8PMT8_9BACT</name>
<evidence type="ECO:0000313" key="1">
    <source>
        <dbReference type="EMBL" id="RKH57498.1"/>
    </source>
</evidence>
<dbReference type="EMBL" id="RAWK01000237">
    <property type="protein sequence ID" value="RKH57498.1"/>
    <property type="molecule type" value="Genomic_DNA"/>
</dbReference>